<dbReference type="InterPro" id="IPR027417">
    <property type="entry name" value="P-loop_NTPase"/>
</dbReference>
<organism evidence="12 13">
    <name type="scientific">Salinivirga cyanobacteriivorans</name>
    <dbReference type="NCBI Taxonomy" id="1307839"/>
    <lineage>
        <taxon>Bacteria</taxon>
        <taxon>Pseudomonadati</taxon>
        <taxon>Bacteroidota</taxon>
        <taxon>Bacteroidia</taxon>
        <taxon>Bacteroidales</taxon>
        <taxon>Salinivirgaceae</taxon>
        <taxon>Salinivirga</taxon>
    </lineage>
</organism>
<dbReference type="Gene3D" id="3.90.580.10">
    <property type="entry name" value="Zinc finger, CHC2-type domain"/>
    <property type="match status" value="1"/>
</dbReference>
<evidence type="ECO:0000256" key="1">
    <source>
        <dbReference type="ARBA" id="ARBA00022478"/>
    </source>
</evidence>
<dbReference type="PANTHER" id="PTHR30313">
    <property type="entry name" value="DNA PRIMASE"/>
    <property type="match status" value="1"/>
</dbReference>
<keyword evidence="1" id="KW-0240">DNA-directed RNA polymerase</keyword>
<dbReference type="GO" id="GO:0006269">
    <property type="term" value="P:DNA replication, synthesis of primer"/>
    <property type="evidence" value="ECO:0007669"/>
    <property type="project" value="UniProtKB-KW"/>
</dbReference>
<evidence type="ECO:0000259" key="11">
    <source>
        <dbReference type="SMART" id="SM00493"/>
    </source>
</evidence>
<dbReference type="Pfam" id="PF13155">
    <property type="entry name" value="Toprim_2"/>
    <property type="match status" value="1"/>
</dbReference>
<dbReference type="Gene3D" id="3.40.50.300">
    <property type="entry name" value="P-loop containing nucleotide triphosphate hydrolases"/>
    <property type="match status" value="1"/>
</dbReference>
<dbReference type="GO" id="GO:0003677">
    <property type="term" value="F:DNA binding"/>
    <property type="evidence" value="ECO:0007669"/>
    <property type="project" value="InterPro"/>
</dbReference>
<dbReference type="RefSeq" id="WP_057951465.1">
    <property type="nucleotide sequence ID" value="NZ_CP013118.1"/>
</dbReference>
<dbReference type="AlphaFoldDB" id="A0A0S2HUV3"/>
<dbReference type="GO" id="GO:0005737">
    <property type="term" value="C:cytoplasm"/>
    <property type="evidence" value="ECO:0007669"/>
    <property type="project" value="TreeGrafter"/>
</dbReference>
<dbReference type="GO" id="GO:1990077">
    <property type="term" value="C:primosome complex"/>
    <property type="evidence" value="ECO:0007669"/>
    <property type="project" value="UniProtKB-KW"/>
</dbReference>
<dbReference type="Pfam" id="PF01807">
    <property type="entry name" value="Zn_ribbon_DnaG"/>
    <property type="match status" value="1"/>
</dbReference>
<feature type="domain" description="Toprim" evidence="11">
    <location>
        <begin position="224"/>
        <end position="301"/>
    </location>
</feature>
<dbReference type="InterPro" id="IPR034154">
    <property type="entry name" value="TOPRIM_DnaG/twinkle"/>
</dbReference>
<dbReference type="STRING" id="1307839.L21SP5_00160"/>
<dbReference type="GO" id="GO:0008270">
    <property type="term" value="F:zinc ion binding"/>
    <property type="evidence" value="ECO:0007669"/>
    <property type="project" value="UniProtKB-KW"/>
</dbReference>
<sequence>MQIPDIKKRLPIMSVLAHYGIKMNKNDHIKCPFHKDDKPSCKIYTDTNTYNCFGCGKTGDVIQFIQDKENCNKHTALKKAAELAGEQIKNTDVMSPDSYRGASSKDKTEVMGISSGKASVKEAENFAELFNRQKEGLPRSPKAQEYLRNRCLEQLQEVGYNSGVNWKKLKQCITFPLKDKNGNIVSLYGRRITESNGHNAEFGKHYYTENRKGLYPHYPDKHTETLIITEAIIDAATLQLSIENNQYSILAAYGTNGLTAEHKAAISQLSNLQEVIFFFDGDTAGKQGATKYSEELRKDKACLVSTVTTPDGEDINSLFVNYGKEAILQLIEERQPVDLKASQLSNNLTIKQYSNQTKAATAAVQTVHALSPLKTDIPNKIIHQTPTARYIIKGSLPKTFDRMLVSLDVQHPETGIKYRCRLDLYEEKQTRKEAREASEKLDLRSDLVENDLSQLTDLLEEYRDNQLQQSTEENSNDKALRLPEQAKCKAFLQKEDLIQNLNELIGQSGIVGEENNRLFLFIIGTSHKMKDTLHALIQGSSGSGKTHLLSKIAALMPPERVVKFTRVTENSFYNYDEYFFRNKLICLEDIDGLKEEALFAWRELISNEQLSSSTSQKDENGNIRSAQRIVRGPMASICATTHGQIYEDNMSRMFIVAVDESSEQTQKIMNYQSKTASGTIEKKLEVEAKEFLQNSIRMLKPLKVINPYADKIKLPPQAHKIRRLHELFLSFVKQVTLIHQYQRKRDGQGRVITEPEDLKTAVEIMFDSIFLKVDELDGSLRQFFEQLKAYVLAKENPQNYEFMQREIRHALNLNKTQLFRYLNELMELEYLQQSGGYANRGFKYKIIYWDNVTKLRSEIKAYLFGQIEKLAFQSVGTPVGTPENYIKN</sequence>
<dbReference type="KEGG" id="blq:L21SP5_00160"/>
<dbReference type="SMART" id="SM00493">
    <property type="entry name" value="TOPRIM"/>
    <property type="match status" value="1"/>
</dbReference>
<dbReference type="Proteomes" id="UP000064893">
    <property type="component" value="Chromosome"/>
</dbReference>
<dbReference type="InterPro" id="IPR050219">
    <property type="entry name" value="DnaG_primase"/>
</dbReference>
<dbReference type="SUPFAM" id="SSF52540">
    <property type="entry name" value="P-loop containing nucleoside triphosphate hydrolases"/>
    <property type="match status" value="1"/>
</dbReference>
<keyword evidence="5" id="KW-0235">DNA replication</keyword>
<dbReference type="Gene3D" id="3.40.1360.10">
    <property type="match status" value="1"/>
</dbReference>
<keyword evidence="6" id="KW-0479">Metal-binding</keyword>
<dbReference type="InterPro" id="IPR036977">
    <property type="entry name" value="DNA_primase_Znf_CHC2"/>
</dbReference>
<keyword evidence="9" id="KW-0804">Transcription</keyword>
<proteinExistence type="predicted"/>
<dbReference type="InterPro" id="IPR002694">
    <property type="entry name" value="Znf_CHC2"/>
</dbReference>
<accession>A0A0S2HUV3</accession>
<evidence type="ECO:0000259" key="10">
    <source>
        <dbReference type="SMART" id="SM00400"/>
    </source>
</evidence>
<dbReference type="SMART" id="SM00400">
    <property type="entry name" value="ZnF_CHCC"/>
    <property type="match status" value="1"/>
</dbReference>
<dbReference type="SUPFAM" id="SSF56731">
    <property type="entry name" value="DNA primase core"/>
    <property type="match status" value="1"/>
</dbReference>
<evidence type="ECO:0000256" key="5">
    <source>
        <dbReference type="ARBA" id="ARBA00022705"/>
    </source>
</evidence>
<dbReference type="CDD" id="cd01029">
    <property type="entry name" value="TOPRIM_primases"/>
    <property type="match status" value="1"/>
</dbReference>
<reference evidence="12 13" key="1">
    <citation type="submission" date="2015-11" db="EMBL/GenBank/DDBJ databases">
        <title>Description and complete genome sequence of a novel strain predominating in hypersaline microbial mats and representing a new family of the Bacteriodetes phylum.</title>
        <authorList>
            <person name="Spring S."/>
            <person name="Bunk B."/>
            <person name="Sproer C."/>
            <person name="Klenk H.-P."/>
        </authorList>
    </citation>
    <scope>NUCLEOTIDE SEQUENCE [LARGE SCALE GENOMIC DNA]</scope>
    <source>
        <strain evidence="12 13">L21-Spi-D4</strain>
    </source>
</reference>
<evidence type="ECO:0000256" key="8">
    <source>
        <dbReference type="ARBA" id="ARBA00022833"/>
    </source>
</evidence>
<evidence type="ECO:0000313" key="13">
    <source>
        <dbReference type="Proteomes" id="UP000064893"/>
    </source>
</evidence>
<keyword evidence="3 12" id="KW-0808">Transferase</keyword>
<dbReference type="PANTHER" id="PTHR30313:SF2">
    <property type="entry name" value="DNA PRIMASE"/>
    <property type="match status" value="1"/>
</dbReference>
<dbReference type="EC" id="2.7.7.-" evidence="12"/>
<keyword evidence="13" id="KW-1185">Reference proteome</keyword>
<keyword evidence="7" id="KW-0863">Zinc-finger</keyword>
<keyword evidence="4 12" id="KW-0548">Nucleotidyltransferase</keyword>
<dbReference type="GO" id="GO:0003899">
    <property type="term" value="F:DNA-directed RNA polymerase activity"/>
    <property type="evidence" value="ECO:0007669"/>
    <property type="project" value="InterPro"/>
</dbReference>
<dbReference type="InterPro" id="IPR006171">
    <property type="entry name" value="TOPRIM_dom"/>
</dbReference>
<protein>
    <submittedName>
        <fullName evidence="12">DNA primase</fullName>
        <ecNumber evidence="12">2.7.7.-</ecNumber>
    </submittedName>
</protein>
<evidence type="ECO:0000256" key="9">
    <source>
        <dbReference type="ARBA" id="ARBA00023163"/>
    </source>
</evidence>
<keyword evidence="8" id="KW-0862">Zinc</keyword>
<feature type="domain" description="Zinc finger CHC2-type" evidence="10">
    <location>
        <begin position="31"/>
        <end position="81"/>
    </location>
</feature>
<gene>
    <name evidence="12" type="primary">dnaG_10</name>
    <name evidence="12" type="ORF">L21SP5_00160</name>
</gene>
<keyword evidence="2" id="KW-0639">Primosome</keyword>
<dbReference type="SUPFAM" id="SSF57783">
    <property type="entry name" value="Zinc beta-ribbon"/>
    <property type="match status" value="1"/>
</dbReference>
<evidence type="ECO:0000256" key="7">
    <source>
        <dbReference type="ARBA" id="ARBA00022771"/>
    </source>
</evidence>
<evidence type="ECO:0000256" key="2">
    <source>
        <dbReference type="ARBA" id="ARBA00022515"/>
    </source>
</evidence>
<dbReference type="EMBL" id="CP013118">
    <property type="protein sequence ID" value="ALO13840.1"/>
    <property type="molecule type" value="Genomic_DNA"/>
</dbReference>
<evidence type="ECO:0000313" key="12">
    <source>
        <dbReference type="EMBL" id="ALO13840.1"/>
    </source>
</evidence>
<evidence type="ECO:0000256" key="4">
    <source>
        <dbReference type="ARBA" id="ARBA00022695"/>
    </source>
</evidence>
<dbReference type="GO" id="GO:0000428">
    <property type="term" value="C:DNA-directed RNA polymerase complex"/>
    <property type="evidence" value="ECO:0007669"/>
    <property type="project" value="UniProtKB-KW"/>
</dbReference>
<evidence type="ECO:0000256" key="6">
    <source>
        <dbReference type="ARBA" id="ARBA00022723"/>
    </source>
</evidence>
<name>A0A0S2HUV3_9BACT</name>
<evidence type="ECO:0000256" key="3">
    <source>
        <dbReference type="ARBA" id="ARBA00022679"/>
    </source>
</evidence>